<accession>A0ABP8HJB5</accession>
<keyword evidence="2" id="KW-0378">Hydrolase</keyword>
<keyword evidence="3" id="KW-1185">Reference proteome</keyword>
<proteinExistence type="predicted"/>
<feature type="domain" description="AB hydrolase-1" evidence="1">
    <location>
        <begin position="64"/>
        <end position="309"/>
    </location>
</feature>
<dbReference type="InterPro" id="IPR029058">
    <property type="entry name" value="AB_hydrolase_fold"/>
</dbReference>
<dbReference type="InterPro" id="IPR000073">
    <property type="entry name" value="AB_hydrolase_1"/>
</dbReference>
<reference evidence="3" key="1">
    <citation type="journal article" date="2019" name="Int. J. Syst. Evol. Microbiol.">
        <title>The Global Catalogue of Microorganisms (GCM) 10K type strain sequencing project: providing services to taxonomists for standard genome sequencing and annotation.</title>
        <authorList>
            <consortium name="The Broad Institute Genomics Platform"/>
            <consortium name="The Broad Institute Genome Sequencing Center for Infectious Disease"/>
            <person name="Wu L."/>
            <person name="Ma J."/>
        </authorList>
    </citation>
    <scope>NUCLEOTIDE SEQUENCE [LARGE SCALE GENOMIC DNA]</scope>
    <source>
        <strain evidence="3">JCM 17804</strain>
    </source>
</reference>
<name>A0ABP8HJB5_9BURK</name>
<sequence>MLDRARPEPPAHPPRLTGLRGTLNALRNFGLVGLGGSPAGDYDSFIAGDGQQVPVYVRGDGPPLVLVHGVGCSHNDWKPVARQLARRHCVLAWDARGHGNCRPVLGSITLARLATDLAEMLDHFGLERPVLVGHSMGALTLMQYLQLYGTRRVGAVALIDQSPRIVTDDEWRLGLFGGCSAAMLSGLIAGARQDLAEMLLNEIGALGGPWLRRRLDIDAPLGRMLRRRLGRVDIRPLLDLAESMAQADFRASLARLDAPLLVVLGARSPHYAGLPLDAWYRDTVKHAQVSVYARAGHSPHISEPLRFAQELERFLADHA</sequence>
<gene>
    <name evidence="2" type="ORF">GCM10023165_19930</name>
</gene>
<evidence type="ECO:0000259" key="1">
    <source>
        <dbReference type="Pfam" id="PF12697"/>
    </source>
</evidence>
<dbReference type="PANTHER" id="PTHR43194">
    <property type="entry name" value="HYDROLASE ALPHA/BETA FOLD FAMILY"/>
    <property type="match status" value="1"/>
</dbReference>
<evidence type="ECO:0000313" key="2">
    <source>
        <dbReference type="EMBL" id="GAA4340157.1"/>
    </source>
</evidence>
<dbReference type="InterPro" id="IPR050228">
    <property type="entry name" value="Carboxylesterase_BioH"/>
</dbReference>
<comment type="caution">
    <text evidence="2">The sequence shown here is derived from an EMBL/GenBank/DDBJ whole genome shotgun (WGS) entry which is preliminary data.</text>
</comment>
<dbReference type="Gene3D" id="3.40.50.1820">
    <property type="entry name" value="alpha/beta hydrolase"/>
    <property type="match status" value="1"/>
</dbReference>
<dbReference type="EMBL" id="BAABGJ010000016">
    <property type="protein sequence ID" value="GAA4340157.1"/>
    <property type="molecule type" value="Genomic_DNA"/>
</dbReference>
<dbReference type="Proteomes" id="UP001500975">
    <property type="component" value="Unassembled WGS sequence"/>
</dbReference>
<dbReference type="PANTHER" id="PTHR43194:SF5">
    <property type="entry name" value="PIMELOYL-[ACYL-CARRIER PROTEIN] METHYL ESTER ESTERASE"/>
    <property type="match status" value="1"/>
</dbReference>
<dbReference type="Pfam" id="PF12697">
    <property type="entry name" value="Abhydrolase_6"/>
    <property type="match status" value="1"/>
</dbReference>
<protein>
    <submittedName>
        <fullName evidence="2">Alpha/beta hydrolase</fullName>
    </submittedName>
</protein>
<evidence type="ECO:0000313" key="3">
    <source>
        <dbReference type="Proteomes" id="UP001500975"/>
    </source>
</evidence>
<dbReference type="RefSeq" id="WP_345537580.1">
    <property type="nucleotide sequence ID" value="NZ_BAABGJ010000016.1"/>
</dbReference>
<dbReference type="GO" id="GO:0016787">
    <property type="term" value="F:hydrolase activity"/>
    <property type="evidence" value="ECO:0007669"/>
    <property type="project" value="UniProtKB-KW"/>
</dbReference>
<dbReference type="SUPFAM" id="SSF53474">
    <property type="entry name" value="alpha/beta-Hydrolases"/>
    <property type="match status" value="1"/>
</dbReference>
<organism evidence="2 3">
    <name type="scientific">Variovorax defluvii</name>
    <dbReference type="NCBI Taxonomy" id="913761"/>
    <lineage>
        <taxon>Bacteria</taxon>
        <taxon>Pseudomonadati</taxon>
        <taxon>Pseudomonadota</taxon>
        <taxon>Betaproteobacteria</taxon>
        <taxon>Burkholderiales</taxon>
        <taxon>Comamonadaceae</taxon>
        <taxon>Variovorax</taxon>
    </lineage>
</organism>